<keyword evidence="1 2" id="KW-0597">Phosphoprotein</keyword>
<sequence length="198" mass="22072">MGLNPDSRVRFNLERASVLLLEDSGMGMGILVQILTGFGAKVLHRCESVAEAQETVGRVELDLVICDAMRGEGYEFIKWLRASRIEPNRYVPVLLISGHTPSHAVAKARDCGAHFIMAKPLTPITLLERILWIAREGRCFVECDTYVGPDRRFKNAGVPPGMVGRRRDDLKGEIGQAEGPNMDQELIDGMVRTRRVEL</sequence>
<protein>
    <submittedName>
        <fullName evidence="4">CheY-like chemotaxis protein</fullName>
    </submittedName>
</protein>
<dbReference type="SMART" id="SM00448">
    <property type="entry name" value="REC"/>
    <property type="match status" value="1"/>
</dbReference>
<dbReference type="PANTHER" id="PTHR44591:SF3">
    <property type="entry name" value="RESPONSE REGULATORY DOMAIN-CONTAINING PROTEIN"/>
    <property type="match status" value="1"/>
</dbReference>
<reference evidence="4 5" key="1">
    <citation type="submission" date="2024-06" db="EMBL/GenBank/DDBJ databases">
        <title>Genomic Encyclopedia of Type Strains, Phase IV (KMG-IV): sequencing the most valuable type-strain genomes for metagenomic binning, comparative biology and taxonomic classification.</title>
        <authorList>
            <person name="Goeker M."/>
        </authorList>
    </citation>
    <scope>NUCLEOTIDE SEQUENCE [LARGE SCALE GENOMIC DNA]</scope>
    <source>
        <strain evidence="4 5">DSM 17809</strain>
    </source>
</reference>
<feature type="domain" description="Response regulatory" evidence="3">
    <location>
        <begin position="17"/>
        <end position="134"/>
    </location>
</feature>
<dbReference type="InterPro" id="IPR011006">
    <property type="entry name" value="CheY-like_superfamily"/>
</dbReference>
<evidence type="ECO:0000259" key="3">
    <source>
        <dbReference type="PROSITE" id="PS50110"/>
    </source>
</evidence>
<evidence type="ECO:0000256" key="1">
    <source>
        <dbReference type="ARBA" id="ARBA00022553"/>
    </source>
</evidence>
<evidence type="ECO:0000313" key="5">
    <source>
        <dbReference type="Proteomes" id="UP001549110"/>
    </source>
</evidence>
<feature type="modified residue" description="4-aspartylphosphate" evidence="2">
    <location>
        <position position="67"/>
    </location>
</feature>
<dbReference type="Proteomes" id="UP001549110">
    <property type="component" value="Unassembled WGS sequence"/>
</dbReference>
<dbReference type="InterPro" id="IPR050595">
    <property type="entry name" value="Bact_response_regulator"/>
</dbReference>
<dbReference type="PROSITE" id="PS50110">
    <property type="entry name" value="RESPONSE_REGULATORY"/>
    <property type="match status" value="1"/>
</dbReference>
<accession>A0ABV2EHG3</accession>
<dbReference type="Pfam" id="PF00072">
    <property type="entry name" value="Response_reg"/>
    <property type="match status" value="1"/>
</dbReference>
<dbReference type="InterPro" id="IPR001789">
    <property type="entry name" value="Sig_transdc_resp-reg_receiver"/>
</dbReference>
<comment type="caution">
    <text evidence="4">The sequence shown here is derived from an EMBL/GenBank/DDBJ whole genome shotgun (WGS) entry which is preliminary data.</text>
</comment>
<evidence type="ECO:0000256" key="2">
    <source>
        <dbReference type="PROSITE-ProRule" id="PRU00169"/>
    </source>
</evidence>
<dbReference type="RefSeq" id="WP_331932501.1">
    <property type="nucleotide sequence ID" value="NZ_JBEPLU010000001.1"/>
</dbReference>
<keyword evidence="5" id="KW-1185">Reference proteome</keyword>
<dbReference type="CDD" id="cd00156">
    <property type="entry name" value="REC"/>
    <property type="match status" value="1"/>
</dbReference>
<dbReference type="PANTHER" id="PTHR44591">
    <property type="entry name" value="STRESS RESPONSE REGULATOR PROTEIN 1"/>
    <property type="match status" value="1"/>
</dbReference>
<gene>
    <name evidence="4" type="ORF">ABID41_001151</name>
</gene>
<dbReference type="EMBL" id="JBEPLU010000001">
    <property type="protein sequence ID" value="MET3526056.1"/>
    <property type="molecule type" value="Genomic_DNA"/>
</dbReference>
<proteinExistence type="predicted"/>
<organism evidence="4 5">
    <name type="scientific">Phenylobacterium koreense</name>
    <dbReference type="NCBI Taxonomy" id="266125"/>
    <lineage>
        <taxon>Bacteria</taxon>
        <taxon>Pseudomonadati</taxon>
        <taxon>Pseudomonadota</taxon>
        <taxon>Alphaproteobacteria</taxon>
        <taxon>Caulobacterales</taxon>
        <taxon>Caulobacteraceae</taxon>
        <taxon>Phenylobacterium</taxon>
    </lineage>
</organism>
<name>A0ABV2EHG3_9CAUL</name>
<dbReference type="SUPFAM" id="SSF52172">
    <property type="entry name" value="CheY-like"/>
    <property type="match status" value="1"/>
</dbReference>
<dbReference type="Gene3D" id="3.40.50.2300">
    <property type="match status" value="1"/>
</dbReference>
<evidence type="ECO:0000313" key="4">
    <source>
        <dbReference type="EMBL" id="MET3526056.1"/>
    </source>
</evidence>